<dbReference type="EMBL" id="BDIP01005187">
    <property type="protein sequence ID" value="GIQ89571.1"/>
    <property type="molecule type" value="Genomic_DNA"/>
</dbReference>
<accession>A0A9K3D7H0</accession>
<organism evidence="1 2">
    <name type="scientific">Kipferlia bialata</name>
    <dbReference type="NCBI Taxonomy" id="797122"/>
    <lineage>
        <taxon>Eukaryota</taxon>
        <taxon>Metamonada</taxon>
        <taxon>Carpediemonas-like organisms</taxon>
        <taxon>Kipferlia</taxon>
    </lineage>
</organism>
<dbReference type="Proteomes" id="UP000265618">
    <property type="component" value="Unassembled WGS sequence"/>
</dbReference>
<proteinExistence type="predicted"/>
<feature type="non-terminal residue" evidence="1">
    <location>
        <position position="1"/>
    </location>
</feature>
<gene>
    <name evidence="1" type="ORF">KIPB_012072</name>
</gene>
<keyword evidence="2" id="KW-1185">Reference proteome</keyword>
<comment type="caution">
    <text evidence="1">The sequence shown here is derived from an EMBL/GenBank/DDBJ whole genome shotgun (WGS) entry which is preliminary data.</text>
</comment>
<reference evidence="1 2" key="1">
    <citation type="journal article" date="2018" name="PLoS ONE">
        <title>The draft genome of Kipferlia bialata reveals reductive genome evolution in fornicate parasites.</title>
        <authorList>
            <person name="Tanifuji G."/>
            <person name="Takabayashi S."/>
            <person name="Kume K."/>
            <person name="Takagi M."/>
            <person name="Nakayama T."/>
            <person name="Kamikawa R."/>
            <person name="Inagaki Y."/>
            <person name="Hashimoto T."/>
        </authorList>
    </citation>
    <scope>NUCLEOTIDE SEQUENCE [LARGE SCALE GENOMIC DNA]</scope>
    <source>
        <strain evidence="1">NY0173</strain>
    </source>
</reference>
<dbReference type="AlphaFoldDB" id="A0A9K3D7H0"/>
<evidence type="ECO:0000313" key="1">
    <source>
        <dbReference type="EMBL" id="GIQ89571.1"/>
    </source>
</evidence>
<protein>
    <submittedName>
        <fullName evidence="1">Uncharacterized protein</fullName>
    </submittedName>
</protein>
<sequence length="40" mass="4598">VVLNAVKLAAKKQFERRALITRILNKYKALGVQERRIAFA</sequence>
<name>A0A9K3D7H0_9EUKA</name>
<evidence type="ECO:0000313" key="2">
    <source>
        <dbReference type="Proteomes" id="UP000265618"/>
    </source>
</evidence>